<evidence type="ECO:0000259" key="2">
    <source>
        <dbReference type="Pfam" id="PF02371"/>
    </source>
</evidence>
<evidence type="ECO:0000313" key="3">
    <source>
        <dbReference type="EMBL" id="MFD0622865.1"/>
    </source>
</evidence>
<accession>A0ABW2WNM8</accession>
<dbReference type="PANTHER" id="PTHR33055:SF16">
    <property type="entry name" value="TRANSPOSASE FOR INSERTION SEQUENCE ELEMENT IS1547"/>
    <property type="match status" value="1"/>
</dbReference>
<feature type="domain" description="Transposase IS116/IS110/IS902 C-terminal" evidence="2">
    <location>
        <begin position="229"/>
        <end position="311"/>
    </location>
</feature>
<dbReference type="Proteomes" id="UP001596915">
    <property type="component" value="Unassembled WGS sequence"/>
</dbReference>
<proteinExistence type="predicted"/>
<dbReference type="EMBL" id="JBHTGL010000008">
    <property type="protein sequence ID" value="MFD0622865.1"/>
    <property type="molecule type" value="Genomic_DNA"/>
</dbReference>
<gene>
    <name evidence="3" type="ORF">ACFQ2K_08540</name>
</gene>
<comment type="caution">
    <text evidence="3">The sequence shown here is derived from an EMBL/GenBank/DDBJ whole genome shotgun (WGS) entry which is preliminary data.</text>
</comment>
<dbReference type="Pfam" id="PF01548">
    <property type="entry name" value="DEDD_Tnp_IS110"/>
    <property type="match status" value="1"/>
</dbReference>
<reference evidence="4" key="1">
    <citation type="journal article" date="2019" name="Int. J. Syst. Evol. Microbiol.">
        <title>The Global Catalogue of Microorganisms (GCM) 10K type strain sequencing project: providing services to taxonomists for standard genome sequencing and annotation.</title>
        <authorList>
            <consortium name="The Broad Institute Genomics Platform"/>
            <consortium name="The Broad Institute Genome Sequencing Center for Infectious Disease"/>
            <person name="Wu L."/>
            <person name="Ma J."/>
        </authorList>
    </citation>
    <scope>NUCLEOTIDE SEQUENCE [LARGE SCALE GENOMIC DNA]</scope>
    <source>
        <strain evidence="4">JCM 12607</strain>
    </source>
</reference>
<dbReference type="InterPro" id="IPR003346">
    <property type="entry name" value="Transposase_20"/>
</dbReference>
<dbReference type="NCBIfam" id="NF033542">
    <property type="entry name" value="transpos_IS110"/>
    <property type="match status" value="1"/>
</dbReference>
<dbReference type="InterPro" id="IPR002525">
    <property type="entry name" value="Transp_IS110-like_N"/>
</dbReference>
<name>A0ABW2WNM8_9ACTN</name>
<feature type="domain" description="Transposase IS110-like N-terminal" evidence="1">
    <location>
        <begin position="10"/>
        <end position="153"/>
    </location>
</feature>
<dbReference type="InterPro" id="IPR047650">
    <property type="entry name" value="Transpos_IS110"/>
</dbReference>
<dbReference type="PANTHER" id="PTHR33055">
    <property type="entry name" value="TRANSPOSASE FOR INSERTION SEQUENCE ELEMENT IS1111A"/>
    <property type="match status" value="1"/>
</dbReference>
<keyword evidence="4" id="KW-1185">Reference proteome</keyword>
<organism evidence="3 4">
    <name type="scientific">Streptomyces sanglieri</name>
    <dbReference type="NCBI Taxonomy" id="193460"/>
    <lineage>
        <taxon>Bacteria</taxon>
        <taxon>Bacillati</taxon>
        <taxon>Actinomycetota</taxon>
        <taxon>Actinomycetes</taxon>
        <taxon>Kitasatosporales</taxon>
        <taxon>Streptomycetaceae</taxon>
        <taxon>Streptomyces</taxon>
    </lineage>
</organism>
<protein>
    <submittedName>
        <fullName evidence="3">IS110 family transposase</fullName>
    </submittedName>
</protein>
<sequence length="354" mass="38189">MSQPIEVIGGIDTHTDLHQAAVIDTIGRHLATEAFPTTPTGYRDLLEWLHSHGQVLVVGMEGTGSFGAELSRYLHTNQITVIEVDRPDRRARRAAGKSDPIDAYAAATAVLAGRATGTPKHRDGAVEAIRGLRVVRASAVKARTQTINQIKSLIITAPAAIREALRSLTTTELVRRLAASRPGTDLAAPATAVKLALKRLAKRYRHLSEEIAEADADLRVLITRTAPGLLALPGVGTETAGQLLVTAGDNPDRLASEASFAHLCAASPVPASSGRTDRHRLNRGGDRQANRALHTIVLVRMRHDPRTRDYVARRTLEGLKTKDIFRCLKRFVAREVYRHLTSAFTGAPGPSPAA</sequence>
<dbReference type="Pfam" id="PF02371">
    <property type="entry name" value="Transposase_20"/>
    <property type="match status" value="1"/>
</dbReference>
<evidence type="ECO:0000313" key="4">
    <source>
        <dbReference type="Proteomes" id="UP001596915"/>
    </source>
</evidence>
<evidence type="ECO:0000259" key="1">
    <source>
        <dbReference type="Pfam" id="PF01548"/>
    </source>
</evidence>